<proteinExistence type="predicted"/>
<keyword evidence="2" id="KW-1133">Transmembrane helix</keyword>
<evidence type="ECO:0000259" key="3">
    <source>
        <dbReference type="Pfam" id="PF20153"/>
    </source>
</evidence>
<dbReference type="EMBL" id="JARIHO010000019">
    <property type="protein sequence ID" value="KAJ7347194.1"/>
    <property type="molecule type" value="Genomic_DNA"/>
</dbReference>
<dbReference type="AlphaFoldDB" id="A0AAD7A1R3"/>
<keyword evidence="2" id="KW-0812">Transmembrane</keyword>
<reference evidence="4" key="1">
    <citation type="submission" date="2023-03" db="EMBL/GenBank/DDBJ databases">
        <title>Massive genome expansion in bonnet fungi (Mycena s.s.) driven by repeated elements and novel gene families across ecological guilds.</title>
        <authorList>
            <consortium name="Lawrence Berkeley National Laboratory"/>
            <person name="Harder C.B."/>
            <person name="Miyauchi S."/>
            <person name="Viragh M."/>
            <person name="Kuo A."/>
            <person name="Thoen E."/>
            <person name="Andreopoulos B."/>
            <person name="Lu D."/>
            <person name="Skrede I."/>
            <person name="Drula E."/>
            <person name="Henrissat B."/>
            <person name="Morin E."/>
            <person name="Kohler A."/>
            <person name="Barry K."/>
            <person name="LaButti K."/>
            <person name="Morin E."/>
            <person name="Salamov A."/>
            <person name="Lipzen A."/>
            <person name="Mereny Z."/>
            <person name="Hegedus B."/>
            <person name="Baldrian P."/>
            <person name="Stursova M."/>
            <person name="Weitz H."/>
            <person name="Taylor A."/>
            <person name="Grigoriev I.V."/>
            <person name="Nagy L.G."/>
            <person name="Martin F."/>
            <person name="Kauserud H."/>
        </authorList>
    </citation>
    <scope>NUCLEOTIDE SEQUENCE</scope>
    <source>
        <strain evidence="4">CBHHK002</strain>
    </source>
</reference>
<keyword evidence="2" id="KW-0472">Membrane</keyword>
<comment type="caution">
    <text evidence="4">The sequence shown here is derived from an EMBL/GenBank/DDBJ whole genome shotgun (WGS) entry which is preliminary data.</text>
</comment>
<feature type="region of interest" description="Disordered" evidence="1">
    <location>
        <begin position="263"/>
        <end position="287"/>
    </location>
</feature>
<feature type="transmembrane region" description="Helical" evidence="2">
    <location>
        <begin position="174"/>
        <end position="199"/>
    </location>
</feature>
<dbReference type="Pfam" id="PF20153">
    <property type="entry name" value="DUF6535"/>
    <property type="match status" value="1"/>
</dbReference>
<sequence length="897" mass="101294">MSDKAGRTQHPTATNDEAAAAKLWTVYISEAEKYDKSLVESWKSDMEGMLIFAGLFSASLTAFLIESYKTLSPDSGEQTVRLLAQISQQLSSPNGTFFPTTQPASFSPSTTSLVCNALWFVSLGLSLSCALIATLLEQWAREFLHKADMRSAPLIRARIYSYLYYGMKRFNVHAVVDIIPLLLHTSLLLFFAGLVAFLIPVNKTMAVICAAILLLVTAAYTVFTCLPLRYMDCPYRTPLSGGFWWFSRWLLRHLESMWNHTAHSDSSEDETMDEAMARAAREGSIEQTSRDQRALVWTVKSLADNNELEPFVDALGDALHVHPEQKQTYCEHIRSLVNHPDLQLRSRMDTLYDSCTDGTLSSPDRNHRQIACFKAFWAISSLSRPGIDSHFAVDFHDSRAYHEWRFADQNLQVNPYAVSAGAMMKWSTYCVIHQRLLQQAQYLAACGAGPLERPNPDFEPIAALFRHLTVCGFYVNGNPYPIRHAELTRFDIPPILQMIDRFLASAPHTILFEYFRKSAALNSQPYQWEATMMTIAIDRSLPFIAFQQPLEWNLATLLHYQARHLSPITSEFNRNDAAIAELCSFWRPDEAIAIPSCLVDYINHRNSDTALAHFMRRSRVTPYLWFCFTKTLSDGTSSSSVGEFGRPSFSDESLTALWSLAFLDNRLRLRTTSLHMLNILDAISKAEPSPISVSVVALVKHRILRTLYLALKNSDTEAVTMELAESLEDALFPAPAINSMEGIRAPSLMKTRIGEARIRVLADLLEHSISFPLPYRVVDAVGIITQRIPRDSVQKTDQIRLATAIEAIFASGDTPELMHTIILSSLWDSYIEMHSSEIYQWLDDPIARQTLKDTFTKYVRTITPSQAESSAVHRRLCAVIRGLDTRTAPRRAAQQRK</sequence>
<dbReference type="Proteomes" id="UP001218218">
    <property type="component" value="Unassembled WGS sequence"/>
</dbReference>
<feature type="transmembrane region" description="Helical" evidence="2">
    <location>
        <begin position="117"/>
        <end position="136"/>
    </location>
</feature>
<accession>A0AAD7A1R3</accession>
<keyword evidence="5" id="KW-1185">Reference proteome</keyword>
<feature type="compositionally biased region" description="Basic and acidic residues" evidence="1">
    <location>
        <begin position="275"/>
        <end position="287"/>
    </location>
</feature>
<evidence type="ECO:0000313" key="4">
    <source>
        <dbReference type="EMBL" id="KAJ7347194.1"/>
    </source>
</evidence>
<feature type="domain" description="DUF6535" evidence="3">
    <location>
        <begin position="24"/>
        <end position="199"/>
    </location>
</feature>
<evidence type="ECO:0000256" key="2">
    <source>
        <dbReference type="SAM" id="Phobius"/>
    </source>
</evidence>
<name>A0AAD7A1R3_9AGAR</name>
<organism evidence="4 5">
    <name type="scientific">Mycena albidolilacea</name>
    <dbReference type="NCBI Taxonomy" id="1033008"/>
    <lineage>
        <taxon>Eukaryota</taxon>
        <taxon>Fungi</taxon>
        <taxon>Dikarya</taxon>
        <taxon>Basidiomycota</taxon>
        <taxon>Agaricomycotina</taxon>
        <taxon>Agaricomycetes</taxon>
        <taxon>Agaricomycetidae</taxon>
        <taxon>Agaricales</taxon>
        <taxon>Marasmiineae</taxon>
        <taxon>Mycenaceae</taxon>
        <taxon>Mycena</taxon>
    </lineage>
</organism>
<evidence type="ECO:0000313" key="5">
    <source>
        <dbReference type="Proteomes" id="UP001218218"/>
    </source>
</evidence>
<gene>
    <name evidence="4" type="ORF">DFH08DRAFT_867551</name>
</gene>
<feature type="transmembrane region" description="Helical" evidence="2">
    <location>
        <begin position="205"/>
        <end position="226"/>
    </location>
</feature>
<evidence type="ECO:0000256" key="1">
    <source>
        <dbReference type="SAM" id="MobiDB-lite"/>
    </source>
</evidence>
<protein>
    <recommendedName>
        <fullName evidence="3">DUF6535 domain-containing protein</fullName>
    </recommendedName>
</protein>
<dbReference type="InterPro" id="IPR045338">
    <property type="entry name" value="DUF6535"/>
</dbReference>